<dbReference type="CDD" id="cd03257">
    <property type="entry name" value="ABC_NikE_OppD_transporters"/>
    <property type="match status" value="2"/>
</dbReference>
<dbReference type="InterPro" id="IPR003439">
    <property type="entry name" value="ABC_transporter-like_ATP-bd"/>
</dbReference>
<keyword evidence="7" id="KW-0472">Membrane</keyword>
<dbReference type="PROSITE" id="PS50893">
    <property type="entry name" value="ABC_TRANSPORTER_2"/>
    <property type="match status" value="2"/>
</dbReference>
<keyword evidence="3" id="KW-0813">Transport</keyword>
<dbReference type="NCBIfam" id="NF007739">
    <property type="entry name" value="PRK10419.1"/>
    <property type="match status" value="2"/>
</dbReference>
<comment type="caution">
    <text evidence="10">The sequence shown here is derived from an EMBL/GenBank/DDBJ whole genome shotgun (WGS) entry which is preliminary data.</text>
</comment>
<evidence type="ECO:0000256" key="8">
    <source>
        <dbReference type="SAM" id="MobiDB-lite"/>
    </source>
</evidence>
<keyword evidence="11" id="KW-1185">Reference proteome</keyword>
<keyword evidence="6 10" id="KW-0067">ATP-binding</keyword>
<dbReference type="InterPro" id="IPR017871">
    <property type="entry name" value="ABC_transporter-like_CS"/>
</dbReference>
<feature type="region of interest" description="Disordered" evidence="8">
    <location>
        <begin position="674"/>
        <end position="693"/>
    </location>
</feature>
<dbReference type="InterPro" id="IPR013563">
    <property type="entry name" value="Oligopep_ABC_C"/>
</dbReference>
<protein>
    <submittedName>
        <fullName evidence="10">ABC transporter ATP-binding protein</fullName>
    </submittedName>
</protein>
<keyword evidence="4" id="KW-1003">Cell membrane</keyword>
<evidence type="ECO:0000256" key="2">
    <source>
        <dbReference type="ARBA" id="ARBA00005417"/>
    </source>
</evidence>
<dbReference type="InterPro" id="IPR050388">
    <property type="entry name" value="ABC_Ni/Peptide_Import"/>
</dbReference>
<evidence type="ECO:0000256" key="5">
    <source>
        <dbReference type="ARBA" id="ARBA00022741"/>
    </source>
</evidence>
<gene>
    <name evidence="10" type="ORF">V8P97_00915</name>
</gene>
<dbReference type="SUPFAM" id="SSF52540">
    <property type="entry name" value="P-loop containing nucleoside triphosphate hydrolases"/>
    <property type="match status" value="2"/>
</dbReference>
<evidence type="ECO:0000256" key="4">
    <source>
        <dbReference type="ARBA" id="ARBA00022475"/>
    </source>
</evidence>
<evidence type="ECO:0000313" key="11">
    <source>
        <dbReference type="Proteomes" id="UP001373159"/>
    </source>
</evidence>
<dbReference type="GO" id="GO:0005524">
    <property type="term" value="F:ATP binding"/>
    <property type="evidence" value="ECO:0007669"/>
    <property type="project" value="UniProtKB-KW"/>
</dbReference>
<dbReference type="NCBIfam" id="TIGR01727">
    <property type="entry name" value="oligo_HPY"/>
    <property type="match status" value="2"/>
</dbReference>
<proteinExistence type="inferred from homology"/>
<comment type="similarity">
    <text evidence="2">Belongs to the ABC transporter superfamily.</text>
</comment>
<dbReference type="RefSeq" id="WP_340468579.1">
    <property type="nucleotide sequence ID" value="NZ_JBANBB010000001.1"/>
</dbReference>
<dbReference type="PANTHER" id="PTHR43297">
    <property type="entry name" value="OLIGOPEPTIDE TRANSPORT ATP-BINDING PROTEIN APPD"/>
    <property type="match status" value="1"/>
</dbReference>
<evidence type="ECO:0000256" key="6">
    <source>
        <dbReference type="ARBA" id="ARBA00022840"/>
    </source>
</evidence>
<name>A0ABU8ZLB7_9BIFI</name>
<evidence type="ECO:0000256" key="1">
    <source>
        <dbReference type="ARBA" id="ARBA00004202"/>
    </source>
</evidence>
<evidence type="ECO:0000256" key="7">
    <source>
        <dbReference type="ARBA" id="ARBA00023136"/>
    </source>
</evidence>
<dbReference type="Pfam" id="PF08352">
    <property type="entry name" value="oligo_HPY"/>
    <property type="match status" value="2"/>
</dbReference>
<evidence type="ECO:0000259" key="9">
    <source>
        <dbReference type="PROSITE" id="PS50893"/>
    </source>
</evidence>
<dbReference type="Gene3D" id="3.40.50.300">
    <property type="entry name" value="P-loop containing nucleotide triphosphate hydrolases"/>
    <property type="match status" value="2"/>
</dbReference>
<evidence type="ECO:0000313" key="10">
    <source>
        <dbReference type="EMBL" id="MEK0306040.1"/>
    </source>
</evidence>
<dbReference type="PANTHER" id="PTHR43297:SF2">
    <property type="entry name" value="DIPEPTIDE TRANSPORT ATP-BINDING PROTEIN DPPD"/>
    <property type="match status" value="1"/>
</dbReference>
<sequence length="710" mass="77845">MTGPSLQRARGGDVVLEVRDLQVSFASEAGTVHAVRGINFDLKKGQTLGIVGESGSGKSVTSMTIMGLLDPNASVKGSVKYMGEELLGKTDKEMSAIRGKNIAMVFQDPLSALTPVFTIGDQIKEALVTHNPDMTEEEIHDRSVELLNLVGIPKAEDRLKSFPHEFSGGMRQRVVIAMAIANNPDVIIADEPTTALDVTIQAQVLEVLQKAQKETGAALIFITHDLGVIAGMADDIIVMYAGRVVEHAPVEDIFYRPIMPYTMGLLGAIPRPDKAKADRLVPIPGSPVNLADLPQGCPFAPRCPLVTDICRTAEPPLMEVSGRDGQLVACHRSQEIMDRKLTYKDVYTVGKSIVSKFAGIPREDRAVVLDVQHLTKTFPLTKGGFLRRRVGSVHAVNDVTFDIHEGETVALVGESGSGKSTTLLEIMNLKKPEQGSITLFGKNMADKMSRQEKHELHESVQYVFQDPMSSLDPRLTIYDILSEPLKVLNWDKDKIKDRVTELMGLVELNPDQVDRFPTQFSGGQRQRIAIARALAVNPKLILLDEPVSALDVSIQAGIINLLEDLQNKLGVAYLFVAHNLSVIRHISTRVAVMYQGRIVESGETEEVFEHPQHPYTKALLSAVPIPDPRKERASHRLVLEGELPSNTEEIEGCAFAQRCQVKGSLPEEEQKLCEGEAPALEHHDLEGSQKDHQVACLFPEADQEGQNPAE</sequence>
<dbReference type="EMBL" id="JBANBB010000001">
    <property type="protein sequence ID" value="MEK0306040.1"/>
    <property type="molecule type" value="Genomic_DNA"/>
</dbReference>
<feature type="domain" description="ABC transporter" evidence="9">
    <location>
        <begin position="18"/>
        <end position="266"/>
    </location>
</feature>
<organism evidence="10 11">
    <name type="scientific">Bifidobacterium favimelis</name>
    <dbReference type="NCBI Taxonomy" id="3122979"/>
    <lineage>
        <taxon>Bacteria</taxon>
        <taxon>Bacillati</taxon>
        <taxon>Actinomycetota</taxon>
        <taxon>Actinomycetes</taxon>
        <taxon>Bifidobacteriales</taxon>
        <taxon>Bifidobacteriaceae</taxon>
        <taxon>Bifidobacterium</taxon>
    </lineage>
</organism>
<dbReference type="Proteomes" id="UP001373159">
    <property type="component" value="Unassembled WGS sequence"/>
</dbReference>
<dbReference type="SMART" id="SM00382">
    <property type="entry name" value="AAA"/>
    <property type="match status" value="2"/>
</dbReference>
<keyword evidence="5" id="KW-0547">Nucleotide-binding</keyword>
<reference evidence="10 11" key="1">
    <citation type="submission" date="2024-02" db="EMBL/GenBank/DDBJ databases">
        <title>Bifidobacterium honeyensis sp. nov., isolated from the comb honey.</title>
        <authorList>
            <person name="Liu W."/>
            <person name="Li Y."/>
        </authorList>
    </citation>
    <scope>NUCLEOTIDE SEQUENCE [LARGE SCALE GENOMIC DNA]</scope>
    <source>
        <strain evidence="10 11">IMAU50988</strain>
    </source>
</reference>
<evidence type="ECO:0000256" key="3">
    <source>
        <dbReference type="ARBA" id="ARBA00022448"/>
    </source>
</evidence>
<dbReference type="Pfam" id="PF00005">
    <property type="entry name" value="ABC_tran"/>
    <property type="match status" value="2"/>
</dbReference>
<comment type="subcellular location">
    <subcellularLocation>
        <location evidence="1">Cell membrane</location>
        <topology evidence="1">Peripheral membrane protein</topology>
    </subcellularLocation>
</comment>
<dbReference type="InterPro" id="IPR027417">
    <property type="entry name" value="P-loop_NTPase"/>
</dbReference>
<feature type="domain" description="ABC transporter" evidence="9">
    <location>
        <begin position="369"/>
        <end position="620"/>
    </location>
</feature>
<dbReference type="PROSITE" id="PS00211">
    <property type="entry name" value="ABC_TRANSPORTER_1"/>
    <property type="match status" value="2"/>
</dbReference>
<dbReference type="NCBIfam" id="NF008453">
    <property type="entry name" value="PRK11308.1"/>
    <property type="match status" value="2"/>
</dbReference>
<dbReference type="InterPro" id="IPR003593">
    <property type="entry name" value="AAA+_ATPase"/>
</dbReference>
<accession>A0ABU8ZLB7</accession>